<dbReference type="Pfam" id="PF06839">
    <property type="entry name" value="Zn_ribbon_GRF"/>
    <property type="match status" value="1"/>
</dbReference>
<dbReference type="Proteomes" id="UP001177003">
    <property type="component" value="Chromosome 1"/>
</dbReference>
<keyword evidence="6" id="KW-0472">Membrane</keyword>
<accession>A0AA35VMF9</accession>
<evidence type="ECO:0000256" key="6">
    <source>
        <dbReference type="SAM" id="Phobius"/>
    </source>
</evidence>
<evidence type="ECO:0000313" key="12">
    <source>
        <dbReference type="Proteomes" id="UP001177003"/>
    </source>
</evidence>
<evidence type="ECO:0000313" key="8">
    <source>
        <dbReference type="EMBL" id="CAI9269080.1"/>
    </source>
</evidence>
<dbReference type="AlphaFoldDB" id="A0AA35VMF9"/>
<dbReference type="EMBL" id="OX465085">
    <property type="protein sequence ID" value="CAI9304501.1"/>
    <property type="molecule type" value="Genomic_DNA"/>
</dbReference>
<dbReference type="GO" id="GO:0008270">
    <property type="term" value="F:zinc ion binding"/>
    <property type="evidence" value="ECO:0007669"/>
    <property type="project" value="UniProtKB-KW"/>
</dbReference>
<protein>
    <recommendedName>
        <fullName evidence="7">GRF-type domain-containing protein</fullName>
    </recommendedName>
</protein>
<gene>
    <name evidence="9" type="ORF">LSALG_LOCUS15228</name>
    <name evidence="10" type="ORF">LSALG_LOCUS36093</name>
    <name evidence="11" type="ORF">LSALG_LOCUS42873</name>
    <name evidence="8" type="ORF">LSALG_LOCUS9471</name>
</gene>
<evidence type="ECO:0000256" key="4">
    <source>
        <dbReference type="PROSITE-ProRule" id="PRU01343"/>
    </source>
</evidence>
<evidence type="ECO:0000313" key="11">
    <source>
        <dbReference type="EMBL" id="CAI9304501.1"/>
    </source>
</evidence>
<reference evidence="8" key="1">
    <citation type="submission" date="2023-04" db="EMBL/GenBank/DDBJ databases">
        <authorList>
            <person name="Vijverberg K."/>
            <person name="Xiong W."/>
            <person name="Schranz E."/>
        </authorList>
    </citation>
    <scope>NUCLEOTIDE SEQUENCE</scope>
</reference>
<organism evidence="8 12">
    <name type="scientific">Lactuca saligna</name>
    <name type="common">Willowleaf lettuce</name>
    <dbReference type="NCBI Taxonomy" id="75948"/>
    <lineage>
        <taxon>Eukaryota</taxon>
        <taxon>Viridiplantae</taxon>
        <taxon>Streptophyta</taxon>
        <taxon>Embryophyta</taxon>
        <taxon>Tracheophyta</taxon>
        <taxon>Spermatophyta</taxon>
        <taxon>Magnoliopsida</taxon>
        <taxon>eudicotyledons</taxon>
        <taxon>Gunneridae</taxon>
        <taxon>Pentapetalae</taxon>
        <taxon>asterids</taxon>
        <taxon>campanulids</taxon>
        <taxon>Asterales</taxon>
        <taxon>Asteraceae</taxon>
        <taxon>Cichorioideae</taxon>
        <taxon>Cichorieae</taxon>
        <taxon>Lactucinae</taxon>
        <taxon>Lactuca</taxon>
    </lineage>
</organism>
<dbReference type="PANTHER" id="PTHR33248">
    <property type="entry name" value="ZINC ION-BINDING PROTEIN"/>
    <property type="match status" value="1"/>
</dbReference>
<feature type="domain" description="GRF-type" evidence="7">
    <location>
        <begin position="34"/>
        <end position="78"/>
    </location>
</feature>
<evidence type="ECO:0000259" key="7">
    <source>
        <dbReference type="PROSITE" id="PS51999"/>
    </source>
</evidence>
<evidence type="ECO:0000256" key="3">
    <source>
        <dbReference type="ARBA" id="ARBA00022833"/>
    </source>
</evidence>
<feature type="region of interest" description="Disordered" evidence="5">
    <location>
        <begin position="1"/>
        <end position="32"/>
    </location>
</feature>
<dbReference type="Proteomes" id="UP001177003">
    <property type="component" value="Chromosome 8"/>
</dbReference>
<dbReference type="PROSITE" id="PS51999">
    <property type="entry name" value="ZF_GRF"/>
    <property type="match status" value="1"/>
</dbReference>
<keyword evidence="2 4" id="KW-0863">Zinc-finger</keyword>
<evidence type="ECO:0000313" key="9">
    <source>
        <dbReference type="EMBL" id="CAI9275187.1"/>
    </source>
</evidence>
<dbReference type="Proteomes" id="UP001177003">
    <property type="component" value="Chromosome 3"/>
</dbReference>
<evidence type="ECO:0000256" key="2">
    <source>
        <dbReference type="ARBA" id="ARBA00022771"/>
    </source>
</evidence>
<keyword evidence="1" id="KW-0479">Metal-binding</keyword>
<sequence>MAGPSNASSSSTYTSNTRSKKIKSKSKLDFANPCDCGYPSRIWTSTTKDNPGKEFRVCPNSTDNPEIKCKFWEWVNEEDTVNKKKRDEVRAQSCEVRAQSCEVRIAIMDHDFNIYKKKTDEEFDKIIRKISSLKTYVIVLFMLFVVSLLRA</sequence>
<evidence type="ECO:0000256" key="5">
    <source>
        <dbReference type="SAM" id="MobiDB-lite"/>
    </source>
</evidence>
<dbReference type="Proteomes" id="UP001177003">
    <property type="component" value="Chromosome 9"/>
</dbReference>
<name>A0AA35VMF9_LACSI</name>
<feature type="transmembrane region" description="Helical" evidence="6">
    <location>
        <begin position="133"/>
        <end position="149"/>
    </location>
</feature>
<proteinExistence type="predicted"/>
<keyword evidence="6" id="KW-1133">Transmembrane helix</keyword>
<evidence type="ECO:0000256" key="1">
    <source>
        <dbReference type="ARBA" id="ARBA00022723"/>
    </source>
</evidence>
<feature type="compositionally biased region" description="Low complexity" evidence="5">
    <location>
        <begin position="1"/>
        <end position="17"/>
    </location>
</feature>
<dbReference type="EMBL" id="OX465084">
    <property type="protein sequence ID" value="CAI9297267.1"/>
    <property type="molecule type" value="Genomic_DNA"/>
</dbReference>
<evidence type="ECO:0000313" key="10">
    <source>
        <dbReference type="EMBL" id="CAI9297267.1"/>
    </source>
</evidence>
<keyword evidence="6" id="KW-0812">Transmembrane</keyword>
<keyword evidence="12" id="KW-1185">Reference proteome</keyword>
<dbReference type="EMBL" id="OX465079">
    <property type="protein sequence ID" value="CAI9275187.1"/>
    <property type="molecule type" value="Genomic_DNA"/>
</dbReference>
<dbReference type="EMBL" id="OX465077">
    <property type="protein sequence ID" value="CAI9269080.1"/>
    <property type="molecule type" value="Genomic_DNA"/>
</dbReference>
<dbReference type="InterPro" id="IPR010666">
    <property type="entry name" value="Znf_GRF"/>
</dbReference>
<keyword evidence="3" id="KW-0862">Zinc</keyword>